<protein>
    <recommendedName>
        <fullName evidence="4">Solute carrier family 40 protein</fullName>
    </recommendedName>
</protein>
<gene>
    <name evidence="2" type="ORF">PCOR1329_LOCUS28607</name>
</gene>
<sequence>MGPASAPAVQDMENPVPAGAGHCPLGHGAAADDSPVAGGDEPRKNSTASKIQADREAKKARFAAAAKEDEVCRKWKLGRGYRMGSFYGGAQGETVQLILDNLSYVSAMSLLAYWASTLSWGLGGDTWDAEMRSLFALVV</sequence>
<comment type="caution">
    <text evidence="2">The sequence shown here is derived from an EMBL/GenBank/DDBJ whole genome shotgun (WGS) entry which is preliminary data.</text>
</comment>
<evidence type="ECO:0008006" key="4">
    <source>
        <dbReference type="Google" id="ProtNLM"/>
    </source>
</evidence>
<reference evidence="2" key="1">
    <citation type="submission" date="2023-10" db="EMBL/GenBank/DDBJ databases">
        <authorList>
            <person name="Chen Y."/>
            <person name="Shah S."/>
            <person name="Dougan E. K."/>
            <person name="Thang M."/>
            <person name="Chan C."/>
        </authorList>
    </citation>
    <scope>NUCLEOTIDE SEQUENCE [LARGE SCALE GENOMIC DNA]</scope>
</reference>
<dbReference type="Proteomes" id="UP001189429">
    <property type="component" value="Unassembled WGS sequence"/>
</dbReference>
<proteinExistence type="predicted"/>
<feature type="region of interest" description="Disordered" evidence="1">
    <location>
        <begin position="1"/>
        <end position="54"/>
    </location>
</feature>
<dbReference type="EMBL" id="CAUYUJ010010591">
    <property type="protein sequence ID" value="CAK0829775.1"/>
    <property type="molecule type" value="Genomic_DNA"/>
</dbReference>
<evidence type="ECO:0000313" key="2">
    <source>
        <dbReference type="EMBL" id="CAK0829775.1"/>
    </source>
</evidence>
<accession>A0ABN9SEV2</accession>
<keyword evidence="3" id="KW-1185">Reference proteome</keyword>
<evidence type="ECO:0000313" key="3">
    <source>
        <dbReference type="Proteomes" id="UP001189429"/>
    </source>
</evidence>
<evidence type="ECO:0000256" key="1">
    <source>
        <dbReference type="SAM" id="MobiDB-lite"/>
    </source>
</evidence>
<organism evidence="2 3">
    <name type="scientific">Prorocentrum cordatum</name>
    <dbReference type="NCBI Taxonomy" id="2364126"/>
    <lineage>
        <taxon>Eukaryota</taxon>
        <taxon>Sar</taxon>
        <taxon>Alveolata</taxon>
        <taxon>Dinophyceae</taxon>
        <taxon>Prorocentrales</taxon>
        <taxon>Prorocentraceae</taxon>
        <taxon>Prorocentrum</taxon>
    </lineage>
</organism>
<name>A0ABN9SEV2_9DINO</name>
<feature type="non-terminal residue" evidence="2">
    <location>
        <position position="139"/>
    </location>
</feature>